<comment type="caution">
    <text evidence="2">The sequence shown here is derived from an EMBL/GenBank/DDBJ whole genome shotgun (WGS) entry which is preliminary data.</text>
</comment>
<accession>A0A813D5P6</accession>
<gene>
    <name evidence="2" type="ORF">PGLA1383_LOCUS1033</name>
</gene>
<keyword evidence="1" id="KW-0175">Coiled coil</keyword>
<evidence type="ECO:0000313" key="2">
    <source>
        <dbReference type="EMBL" id="CAE8582029.1"/>
    </source>
</evidence>
<dbReference type="AlphaFoldDB" id="A0A813D5P6"/>
<proteinExistence type="predicted"/>
<evidence type="ECO:0000313" key="3">
    <source>
        <dbReference type="Proteomes" id="UP000654075"/>
    </source>
</evidence>
<dbReference type="Proteomes" id="UP000654075">
    <property type="component" value="Unassembled WGS sequence"/>
</dbReference>
<reference evidence="2" key="1">
    <citation type="submission" date="2021-02" db="EMBL/GenBank/DDBJ databases">
        <authorList>
            <person name="Dougan E. K."/>
            <person name="Rhodes N."/>
            <person name="Thang M."/>
            <person name="Chan C."/>
        </authorList>
    </citation>
    <scope>NUCLEOTIDE SEQUENCE</scope>
</reference>
<organism evidence="2 3">
    <name type="scientific">Polarella glacialis</name>
    <name type="common">Dinoflagellate</name>
    <dbReference type="NCBI Taxonomy" id="89957"/>
    <lineage>
        <taxon>Eukaryota</taxon>
        <taxon>Sar</taxon>
        <taxon>Alveolata</taxon>
        <taxon>Dinophyceae</taxon>
        <taxon>Suessiales</taxon>
        <taxon>Suessiaceae</taxon>
        <taxon>Polarella</taxon>
    </lineage>
</organism>
<evidence type="ECO:0000256" key="1">
    <source>
        <dbReference type="SAM" id="Coils"/>
    </source>
</evidence>
<protein>
    <submittedName>
        <fullName evidence="2">Uncharacterized protein</fullName>
    </submittedName>
</protein>
<name>A0A813D5P6_POLGL</name>
<feature type="coiled-coil region" evidence="1">
    <location>
        <begin position="48"/>
        <end position="95"/>
    </location>
</feature>
<sequence length="249" mass="25919">MSQATPPLPSLLLTELCRTMGSSGSTCCSDGRVKAEELLDDVKEKGIVKVTEESAEQAQAAAMKLAEDAKSGKLLQDAKDAAASAQVAAEKLAEDAKSGKLQQDAKDAAASAQVAAAKLVEDAKSGKLEADLKAAAATAQGELAAAVATSVTITFEQPMPMDKIFTKRPLGFEYGPQAKDGCCASGSSGRWAVTKITAPELRELRQMGDQPLKIGAVIVKINGVAVGTKKDKPEFDELIKKSIAMLPEA</sequence>
<dbReference type="EMBL" id="CAJNNV010000269">
    <property type="protein sequence ID" value="CAE8582029.1"/>
    <property type="molecule type" value="Genomic_DNA"/>
</dbReference>
<keyword evidence="3" id="KW-1185">Reference proteome</keyword>